<protein>
    <submittedName>
        <fullName evidence="2">PadR family transcriptional regulator</fullName>
    </submittedName>
</protein>
<keyword evidence="3" id="KW-1185">Reference proteome</keyword>
<name>A0A6N8U5S3_9FIRM</name>
<dbReference type="InterPro" id="IPR005149">
    <property type="entry name" value="Tscrpt_reg_PadR_N"/>
</dbReference>
<dbReference type="InterPro" id="IPR036390">
    <property type="entry name" value="WH_DNA-bd_sf"/>
</dbReference>
<accession>A0A6N8U5S3</accession>
<dbReference type="PANTHER" id="PTHR43252:SF5">
    <property type="entry name" value="TRANSCRIPTIONAL REGULATOR, PADR-LIKE FAMILY"/>
    <property type="match status" value="1"/>
</dbReference>
<dbReference type="AlphaFoldDB" id="A0A6N8U5S3"/>
<evidence type="ECO:0000313" key="3">
    <source>
        <dbReference type="Proteomes" id="UP000434036"/>
    </source>
</evidence>
<evidence type="ECO:0000259" key="1">
    <source>
        <dbReference type="Pfam" id="PF03551"/>
    </source>
</evidence>
<evidence type="ECO:0000313" key="2">
    <source>
        <dbReference type="EMBL" id="MXQ73412.1"/>
    </source>
</evidence>
<dbReference type="Pfam" id="PF03551">
    <property type="entry name" value="PadR"/>
    <property type="match status" value="1"/>
</dbReference>
<reference evidence="2 3" key="2">
    <citation type="submission" date="2020-01" db="EMBL/GenBank/DDBJ databases">
        <title>Clostridiaceae sp. nov. isolated from the gut of human by culturomics.</title>
        <authorList>
            <person name="Chang Y."/>
        </authorList>
    </citation>
    <scope>NUCLEOTIDE SEQUENCE [LARGE SCALE GENOMIC DNA]</scope>
    <source>
        <strain evidence="2 3">DONG20-135</strain>
    </source>
</reference>
<sequence>MAKRTMETLTESMLYVLMAFHTGACCGTDIAEFAERKTHGRVKIGPGTLYTILSKFVEEALILEISVDGRKRTYQITEKGRVVFQEELDRLRKCVEDGESVLL</sequence>
<proteinExistence type="predicted"/>
<organism evidence="2 3">
    <name type="scientific">Copranaerobaculum intestinale</name>
    <dbReference type="NCBI Taxonomy" id="2692629"/>
    <lineage>
        <taxon>Bacteria</taxon>
        <taxon>Bacillati</taxon>
        <taxon>Bacillota</taxon>
        <taxon>Erysipelotrichia</taxon>
        <taxon>Erysipelotrichales</taxon>
        <taxon>Erysipelotrichaceae</taxon>
        <taxon>Copranaerobaculum</taxon>
    </lineage>
</organism>
<dbReference type="EMBL" id="WUUQ01000002">
    <property type="protein sequence ID" value="MXQ73412.1"/>
    <property type="molecule type" value="Genomic_DNA"/>
</dbReference>
<dbReference type="SUPFAM" id="SSF46785">
    <property type="entry name" value="Winged helix' DNA-binding domain"/>
    <property type="match status" value="1"/>
</dbReference>
<reference evidence="2 3" key="1">
    <citation type="submission" date="2019-12" db="EMBL/GenBank/DDBJ databases">
        <authorList>
            <person name="Yang R."/>
        </authorList>
    </citation>
    <scope>NUCLEOTIDE SEQUENCE [LARGE SCALE GENOMIC DNA]</scope>
    <source>
        <strain evidence="2 3">DONG20-135</strain>
    </source>
</reference>
<gene>
    <name evidence="2" type="ORF">GSF08_05645</name>
</gene>
<dbReference type="PANTHER" id="PTHR43252">
    <property type="entry name" value="TRANSCRIPTIONAL REGULATOR YQJI"/>
    <property type="match status" value="1"/>
</dbReference>
<feature type="domain" description="Transcription regulator PadR N-terminal" evidence="1">
    <location>
        <begin position="17"/>
        <end position="85"/>
    </location>
</feature>
<comment type="caution">
    <text evidence="2">The sequence shown here is derived from an EMBL/GenBank/DDBJ whole genome shotgun (WGS) entry which is preliminary data.</text>
</comment>
<dbReference type="Gene3D" id="1.10.10.10">
    <property type="entry name" value="Winged helix-like DNA-binding domain superfamily/Winged helix DNA-binding domain"/>
    <property type="match status" value="1"/>
</dbReference>
<dbReference type="InterPro" id="IPR036388">
    <property type="entry name" value="WH-like_DNA-bd_sf"/>
</dbReference>
<dbReference type="RefSeq" id="WP_160624869.1">
    <property type="nucleotide sequence ID" value="NZ_WUUQ01000002.1"/>
</dbReference>
<dbReference type="Proteomes" id="UP000434036">
    <property type="component" value="Unassembled WGS sequence"/>
</dbReference>